<dbReference type="InterPro" id="IPR051165">
    <property type="entry name" value="Multifunctional_ANK_Repeat"/>
</dbReference>
<evidence type="ECO:0000313" key="10">
    <source>
        <dbReference type="RefSeq" id="XP_005092598.1"/>
    </source>
</evidence>
<proteinExistence type="predicted"/>
<keyword evidence="1" id="KW-0677">Repeat</keyword>
<feature type="compositionally biased region" description="Low complexity" evidence="4">
    <location>
        <begin position="119"/>
        <end position="130"/>
    </location>
</feature>
<evidence type="ECO:0000313" key="5">
    <source>
        <dbReference type="Proteomes" id="UP000694888"/>
    </source>
</evidence>
<feature type="repeat" description="ANK" evidence="3">
    <location>
        <begin position="323"/>
        <end position="352"/>
    </location>
</feature>
<accession>A0ABM0JFN4</accession>
<dbReference type="RefSeq" id="XP_005092594.1">
    <property type="nucleotide sequence ID" value="XM_005092537.3"/>
</dbReference>
<dbReference type="PRINTS" id="PR01415">
    <property type="entry name" value="ANKYRIN"/>
</dbReference>
<keyword evidence="5" id="KW-1185">Reference proteome</keyword>
<dbReference type="InterPro" id="IPR036770">
    <property type="entry name" value="Ankyrin_rpt-contain_sf"/>
</dbReference>
<dbReference type="Gene3D" id="1.25.40.20">
    <property type="entry name" value="Ankyrin repeat-containing domain"/>
    <property type="match status" value="8"/>
</dbReference>
<reference evidence="6 7" key="1">
    <citation type="submission" date="2025-05" db="UniProtKB">
        <authorList>
            <consortium name="RefSeq"/>
        </authorList>
    </citation>
    <scope>IDENTIFICATION</scope>
</reference>
<feature type="compositionally biased region" description="Basic residues" evidence="4">
    <location>
        <begin position="9"/>
        <end position="18"/>
    </location>
</feature>
<sequence length="1164" mass="124821">MMPGFEHVKHVRARRLRNRSSSPGIKGKRHLCIGNAGRSEDEKSSNMGESPAVLASSGVITRSGSSRSGCKADIAREATLAPGDTNPSKVMKRKSVRSSGTSAVKKTRVSTKTVDSDPSDSLSSPGTSGLRDQRQNIPVSGPSTSGQTPGTSASSISLEPESVTMSKNSADRTAAPSFSSEACRKSGRGRKKKRQPPIEDVVPIRKKRALKKKGSLSTFSRKEGLASTCGDIPVDQSVMVDTPAVSAVDDFAAGPSSSSDDTKISTSGKTEVVSGEKVEMEETLMEAVAGGNVMGVEAILKETSAGSSDKEIEDDSAQGVLTTALFSAVRLGHKRVVQLLVKHGADVNAVDAEGMPVLHVAVESRFPDLVKFLVKRGARVSALCPAGDSVLMAAVKSRQPVDLVQFLIRSGGANVNDQDARGVTAAMICLGHFDFDMLKLLIDNKVNLNTVDNAGDTVFSLAASKNVRQMVELLTSVHSRKPSYLLLRAIKMNCVNTVSTLLDCDFMDRNVNSEKGPSPLNSALSKGRLANYKIVSELLYHGADLEKEDQDGNRPLSIAAASGRLDLVELLLSRGAKINAKGSLKNMTALMWAVKKGHMNVVECLIEHKANVNLRDDFACTALTYALGEGRLDCVQLLLAKKAQVHKAKDLQVAVVNGHTEVTKILLEVMNPRELNSGLLFSAVKDDCVEIAKLLIQYGADVNGVNTLRETPLMVARTRAMAVLLIDKGACVNYQSPFEGKTALMEAANSSNHVVSVLIERKANVNLTDSEGNTALILAALGNNPDAVQMLLAAGADGNLMNKRNLSALMAAAQRGLRLAAVRSLIKKGVDVNAKSAKDETALMYASRNRNYSIVRLLLAHGAKVNLQDLDGNSALMMSKTAPVGEMLMSAGAEVNLRNRDGKSALMLVLESISTDSSLVEGLIRNKAEVFVLNAQKTKSPLSSLLRKQVLLPSDYICLQELLKAGAARMGAPYHCPAAPLVKFILVDKPSIVQGWVTSGAPPAMVCNHCLVKERCCTTAVSTLLQCCGVSELSPFMMALVCGNLKIAQYLVDIWFLTPSDVNGPVMQKGIRKVLEKLNQPKSVEYLDQFFTEPPPLVRLCFFSVLQSVKSGPEREAYVRGTGLPQTLQDQLLFSPRNSKFSLEGPDSDYTSFAAVLNYRPHEV</sequence>
<dbReference type="RefSeq" id="XP_005092597.1">
    <property type="nucleotide sequence ID" value="XM_005092540.3"/>
</dbReference>
<feature type="repeat" description="ANK" evidence="3">
    <location>
        <begin position="551"/>
        <end position="583"/>
    </location>
</feature>
<evidence type="ECO:0000313" key="7">
    <source>
        <dbReference type="RefSeq" id="XP_005092595.1"/>
    </source>
</evidence>
<feature type="repeat" description="ANK" evidence="3">
    <location>
        <begin position="771"/>
        <end position="803"/>
    </location>
</feature>
<dbReference type="GeneID" id="101851329"/>
<feature type="compositionally biased region" description="Polar residues" evidence="4">
    <location>
        <begin position="135"/>
        <end position="168"/>
    </location>
</feature>
<feature type="repeat" description="ANK" evidence="3">
    <location>
        <begin position="585"/>
        <end position="617"/>
    </location>
</feature>
<dbReference type="RefSeq" id="XP_005092598.1">
    <property type="nucleotide sequence ID" value="XM_005092541.3"/>
</dbReference>
<feature type="repeat" description="ANK" evidence="3">
    <location>
        <begin position="804"/>
        <end position="837"/>
    </location>
</feature>
<gene>
    <name evidence="6 7 8 9 10" type="primary">LOC101851329</name>
</gene>
<dbReference type="PROSITE" id="PS50088">
    <property type="entry name" value="ANK_REPEAT"/>
    <property type="match status" value="8"/>
</dbReference>
<dbReference type="PROSITE" id="PS50297">
    <property type="entry name" value="ANK_REP_REGION"/>
    <property type="match status" value="7"/>
</dbReference>
<dbReference type="RefSeq" id="XP_005092596.1">
    <property type="nucleotide sequence ID" value="XM_005092539.3"/>
</dbReference>
<feature type="region of interest" description="Disordered" evidence="4">
    <location>
        <begin position="1"/>
        <end position="202"/>
    </location>
</feature>
<dbReference type="Pfam" id="PF00023">
    <property type="entry name" value="Ank"/>
    <property type="match status" value="1"/>
</dbReference>
<evidence type="ECO:0000256" key="3">
    <source>
        <dbReference type="PROSITE-ProRule" id="PRU00023"/>
    </source>
</evidence>
<name>A0ABM0JFN4_APLCA</name>
<keyword evidence="2 3" id="KW-0040">ANK repeat</keyword>
<dbReference type="SUPFAM" id="SSF48403">
    <property type="entry name" value="Ankyrin repeat"/>
    <property type="match status" value="2"/>
</dbReference>
<evidence type="ECO:0000313" key="8">
    <source>
        <dbReference type="RefSeq" id="XP_005092596.1"/>
    </source>
</evidence>
<feature type="repeat" description="ANK" evidence="3">
    <location>
        <begin position="353"/>
        <end position="385"/>
    </location>
</feature>
<dbReference type="RefSeq" id="XP_005092595.1">
    <property type="nucleotide sequence ID" value="XM_005092538.3"/>
</dbReference>
<dbReference type="Proteomes" id="UP000694888">
    <property type="component" value="Unplaced"/>
</dbReference>
<dbReference type="Pfam" id="PF12796">
    <property type="entry name" value="Ank_2"/>
    <property type="match status" value="6"/>
</dbReference>
<evidence type="ECO:0000256" key="1">
    <source>
        <dbReference type="ARBA" id="ARBA00022737"/>
    </source>
</evidence>
<feature type="repeat" description="ANK" evidence="3">
    <location>
        <begin position="838"/>
        <end position="870"/>
    </location>
</feature>
<dbReference type="InterPro" id="IPR002110">
    <property type="entry name" value="Ankyrin_rpt"/>
</dbReference>
<dbReference type="PANTHER" id="PTHR24123">
    <property type="entry name" value="ANKYRIN REPEAT-CONTAINING"/>
    <property type="match status" value="1"/>
</dbReference>
<feature type="repeat" description="ANK" evidence="3">
    <location>
        <begin position="515"/>
        <end position="550"/>
    </location>
</feature>
<dbReference type="PANTHER" id="PTHR24123:SF33">
    <property type="entry name" value="PROTEIN HOS4"/>
    <property type="match status" value="1"/>
</dbReference>
<protein>
    <submittedName>
        <fullName evidence="6 7">Ankyrin-3 isoform X1</fullName>
    </submittedName>
</protein>
<feature type="compositionally biased region" description="Low complexity" evidence="4">
    <location>
        <begin position="256"/>
        <end position="270"/>
    </location>
</feature>
<feature type="region of interest" description="Disordered" evidence="4">
    <location>
        <begin position="251"/>
        <end position="276"/>
    </location>
</feature>
<evidence type="ECO:0000313" key="9">
    <source>
        <dbReference type="RefSeq" id="XP_005092597.1"/>
    </source>
</evidence>
<feature type="compositionally biased region" description="Polar residues" evidence="4">
    <location>
        <begin position="58"/>
        <end position="68"/>
    </location>
</feature>
<dbReference type="SMART" id="SM00248">
    <property type="entry name" value="ANK"/>
    <property type="match status" value="17"/>
</dbReference>
<evidence type="ECO:0000256" key="4">
    <source>
        <dbReference type="SAM" id="MobiDB-lite"/>
    </source>
</evidence>
<evidence type="ECO:0000256" key="2">
    <source>
        <dbReference type="ARBA" id="ARBA00023043"/>
    </source>
</evidence>
<feature type="compositionally biased region" description="Basic residues" evidence="4">
    <location>
        <begin position="185"/>
        <end position="195"/>
    </location>
</feature>
<evidence type="ECO:0000313" key="6">
    <source>
        <dbReference type="RefSeq" id="XP_005092594.1"/>
    </source>
</evidence>
<organism evidence="5 6">
    <name type="scientific">Aplysia californica</name>
    <name type="common">California sea hare</name>
    <dbReference type="NCBI Taxonomy" id="6500"/>
    <lineage>
        <taxon>Eukaryota</taxon>
        <taxon>Metazoa</taxon>
        <taxon>Spiralia</taxon>
        <taxon>Lophotrochozoa</taxon>
        <taxon>Mollusca</taxon>
        <taxon>Gastropoda</taxon>
        <taxon>Heterobranchia</taxon>
        <taxon>Euthyneura</taxon>
        <taxon>Tectipleura</taxon>
        <taxon>Aplysiida</taxon>
        <taxon>Aplysioidea</taxon>
        <taxon>Aplysiidae</taxon>
        <taxon>Aplysia</taxon>
    </lineage>
</organism>